<evidence type="ECO:0000313" key="2">
    <source>
        <dbReference type="EMBL" id="RQM19344.1"/>
    </source>
</evidence>
<comment type="caution">
    <text evidence="2">The sequence shown here is derived from an EMBL/GenBank/DDBJ whole genome shotgun (WGS) entry which is preliminary data.</text>
</comment>
<feature type="transmembrane region" description="Helical" evidence="1">
    <location>
        <begin position="92"/>
        <end position="114"/>
    </location>
</feature>
<proteinExistence type="predicted"/>
<dbReference type="VEuPathDB" id="FungiDB:H257_12636"/>
<dbReference type="PANTHER" id="PTHR37067">
    <property type="entry name" value="PX DOMAIN-CONTAINING PROTEIN"/>
    <property type="match status" value="1"/>
</dbReference>
<sequence length="173" mass="19694">MPPKKKANTPFQDVTRMVATDENPVLRIWCAPHQIDLRQAGQPHEAHERQCPKQTNRWTHIGRLLTFLKSYHRGLMEFCVENRPDSAPICEWWLMTFCIALIIDVVNITLAILASRSLHIAQQESHINALVGTLTAMLDALGFRVENVVPSGRQLQHACQAHVQGRHVLCMFT</sequence>
<keyword evidence="3" id="KW-1185">Reference proteome</keyword>
<organism evidence="2 3">
    <name type="scientific">Aphanomyces astaci</name>
    <name type="common">Crayfish plague agent</name>
    <dbReference type="NCBI Taxonomy" id="112090"/>
    <lineage>
        <taxon>Eukaryota</taxon>
        <taxon>Sar</taxon>
        <taxon>Stramenopiles</taxon>
        <taxon>Oomycota</taxon>
        <taxon>Saprolegniomycetes</taxon>
        <taxon>Saprolegniales</taxon>
        <taxon>Verrucalvaceae</taxon>
        <taxon>Aphanomyces</taxon>
    </lineage>
</organism>
<evidence type="ECO:0000313" key="3">
    <source>
        <dbReference type="Proteomes" id="UP000284702"/>
    </source>
</evidence>
<keyword evidence="1" id="KW-0812">Transmembrane</keyword>
<gene>
    <name evidence="2" type="ORF">B5M09_010902</name>
</gene>
<keyword evidence="1" id="KW-0472">Membrane</keyword>
<name>A0A425CQR9_APHAT</name>
<accession>A0A425CQR9</accession>
<dbReference type="AlphaFoldDB" id="A0A425CQR9"/>
<keyword evidence="1" id="KW-1133">Transmembrane helix</keyword>
<evidence type="ECO:0000256" key="1">
    <source>
        <dbReference type="SAM" id="Phobius"/>
    </source>
</evidence>
<dbReference type="EMBL" id="MZMZ02004394">
    <property type="protein sequence ID" value="RQM19344.1"/>
    <property type="molecule type" value="Genomic_DNA"/>
</dbReference>
<reference evidence="2" key="1">
    <citation type="submission" date="2018-07" db="EMBL/GenBank/DDBJ databases">
        <title>Annotation of Aphanomyces astaci genome assembly.</title>
        <authorList>
            <person name="Studholme D.J."/>
        </authorList>
    </citation>
    <scope>NUCLEOTIDE SEQUENCE [LARGE SCALE GENOMIC DNA]</scope>
    <source>
        <strain evidence="2">Pc</strain>
    </source>
</reference>
<dbReference type="PANTHER" id="PTHR37067:SF3">
    <property type="entry name" value="PX DOMAIN-CONTAINING PROTEIN"/>
    <property type="match status" value="1"/>
</dbReference>
<dbReference type="Proteomes" id="UP000284702">
    <property type="component" value="Unassembled WGS sequence"/>
</dbReference>
<protein>
    <submittedName>
        <fullName evidence="2">Uncharacterized protein</fullName>
    </submittedName>
</protein>